<dbReference type="Gene3D" id="2.30.30.380">
    <property type="entry name" value="Zn-finger domain of Sec23/24"/>
    <property type="match status" value="1"/>
</dbReference>
<feature type="coiled-coil region" evidence="5">
    <location>
        <begin position="574"/>
        <end position="601"/>
    </location>
</feature>
<feature type="compositionally biased region" description="Polar residues" evidence="6">
    <location>
        <begin position="66"/>
        <end position="75"/>
    </location>
</feature>
<dbReference type="SMART" id="SM00547">
    <property type="entry name" value="ZnF_RBZ"/>
    <property type="match status" value="1"/>
</dbReference>
<dbReference type="GO" id="GO:0008270">
    <property type="term" value="F:zinc ion binding"/>
    <property type="evidence" value="ECO:0007669"/>
    <property type="project" value="UniProtKB-KW"/>
</dbReference>
<feature type="domain" description="RanBP2-type" evidence="7">
    <location>
        <begin position="605"/>
        <end position="635"/>
    </location>
</feature>
<reference evidence="8" key="2">
    <citation type="submission" date="2022-10" db="EMBL/GenBank/DDBJ databases">
        <authorList>
            <consortium name="ENA_rothamsted_submissions"/>
            <consortium name="culmorum"/>
            <person name="King R."/>
        </authorList>
    </citation>
    <scope>NUCLEOTIDE SEQUENCE</scope>
</reference>
<keyword evidence="3" id="KW-0862">Zinc</keyword>
<protein>
    <recommendedName>
        <fullName evidence="7">RanBP2-type domain-containing protein</fullName>
    </recommendedName>
</protein>
<evidence type="ECO:0000259" key="7">
    <source>
        <dbReference type="PROSITE" id="PS50199"/>
    </source>
</evidence>
<organism evidence="8 9">
    <name type="scientific">Phaedon cochleariae</name>
    <name type="common">Mustard beetle</name>
    <dbReference type="NCBI Taxonomy" id="80249"/>
    <lineage>
        <taxon>Eukaryota</taxon>
        <taxon>Metazoa</taxon>
        <taxon>Ecdysozoa</taxon>
        <taxon>Arthropoda</taxon>
        <taxon>Hexapoda</taxon>
        <taxon>Insecta</taxon>
        <taxon>Pterygota</taxon>
        <taxon>Neoptera</taxon>
        <taxon>Endopterygota</taxon>
        <taxon>Coleoptera</taxon>
        <taxon>Polyphaga</taxon>
        <taxon>Cucujiformia</taxon>
        <taxon>Chrysomeloidea</taxon>
        <taxon>Chrysomelidae</taxon>
        <taxon>Chrysomelinae</taxon>
        <taxon>Chrysomelini</taxon>
        <taxon>Phaedon</taxon>
    </lineage>
</organism>
<keyword evidence="2 4" id="KW-0863">Zinc-finger</keyword>
<sequence length="663" mass="73494">MAGRSWQGRSTVRSMQLFYELKQLHPTASDAALNSCIATYVGSSGGGGQSQLMRLLEENEIEGQMGRSTPSTPLEQPQPPDINPTEEISRVDTVPTLQSSIRPPIKRPDSLDIKRDTEPTPSSDDKRKLDDRSESELSRIDNVAVFECSPRPLVKPPDTQRNTNLAPSSADKRKLHARECDTEMSRVDSAGVLETSTRSLVKRPDSLDIKRDTDLAPSSDDKRKLECKCVAPSSDDKRKFNIRLSEKCRDVHKLLNSGVCDKPPRSPSSVKRQSVRIDRSPVVEPDAQKQVEDRLVDVQKRSTQVESAEDPLPARKGTSSTQTTDTLVASPGSVSLSVDVNCSVALSPRRRTSLVQLVPAQPWLPSPSASSPRSFTSVNLTLRQPGATPLDPIDITSENSRLTYSTSSFDPSKGLQSRLQITVGPAGGAVSSARARPRSLHWEERGAGLSEAGLRGAGLRGAGSLDDLAGSLEPPLLLNQQARIERLRIEMKTRRAKLETVKQEIEELEKNRLRLSRQDNENRLLMEIKHLTWQCKDLESDGEAFYSNIYTGQHGPLLDLTPRQHNRRRPPAQYPNAQAQYQNAQAQYQNAQAQYQNAQAQSTDPEGPKWNCGLCTFLNHPVLDKCEQCEMPRIVHVSASPGDNIHIHVTPRLSRRITHSWVS</sequence>
<feature type="region of interest" description="Disordered" evidence="6">
    <location>
        <begin position="256"/>
        <end position="328"/>
    </location>
</feature>
<feature type="region of interest" description="Disordered" evidence="6">
    <location>
        <begin position="63"/>
        <end position="136"/>
    </location>
</feature>
<dbReference type="PROSITE" id="PS01358">
    <property type="entry name" value="ZF_RANBP2_1"/>
    <property type="match status" value="1"/>
</dbReference>
<name>A0A9N9SGQ0_PHACE</name>
<evidence type="ECO:0000256" key="4">
    <source>
        <dbReference type="PROSITE-ProRule" id="PRU00322"/>
    </source>
</evidence>
<keyword evidence="9" id="KW-1185">Reference proteome</keyword>
<keyword evidence="5" id="KW-0175">Coiled coil</keyword>
<dbReference type="InterPro" id="IPR036443">
    <property type="entry name" value="Znf_RanBP2_sf"/>
</dbReference>
<dbReference type="InterPro" id="IPR001876">
    <property type="entry name" value="Znf_RanBP2"/>
</dbReference>
<evidence type="ECO:0000256" key="1">
    <source>
        <dbReference type="ARBA" id="ARBA00022723"/>
    </source>
</evidence>
<accession>A0A9N9SGQ0</accession>
<keyword evidence="1" id="KW-0479">Metal-binding</keyword>
<evidence type="ECO:0000313" key="8">
    <source>
        <dbReference type="EMBL" id="CAG9817660.1"/>
    </source>
</evidence>
<feature type="region of interest" description="Disordered" evidence="6">
    <location>
        <begin position="148"/>
        <end position="176"/>
    </location>
</feature>
<evidence type="ECO:0000256" key="2">
    <source>
        <dbReference type="ARBA" id="ARBA00022771"/>
    </source>
</evidence>
<feature type="coiled-coil region" evidence="5">
    <location>
        <begin position="484"/>
        <end position="521"/>
    </location>
</feature>
<dbReference type="OrthoDB" id="6367910at2759"/>
<gene>
    <name evidence="8" type="ORF">PHAECO_LOCUS5141</name>
</gene>
<dbReference type="Proteomes" id="UP001153737">
    <property type="component" value="Chromosome 16"/>
</dbReference>
<evidence type="ECO:0000256" key="3">
    <source>
        <dbReference type="ARBA" id="ARBA00022833"/>
    </source>
</evidence>
<dbReference type="PROSITE" id="PS50199">
    <property type="entry name" value="ZF_RANBP2_2"/>
    <property type="match status" value="1"/>
</dbReference>
<evidence type="ECO:0000256" key="6">
    <source>
        <dbReference type="SAM" id="MobiDB-lite"/>
    </source>
</evidence>
<dbReference type="PANTHER" id="PTHR46253:SF1">
    <property type="entry name" value="TAB2"/>
    <property type="match status" value="1"/>
</dbReference>
<reference evidence="8" key="1">
    <citation type="submission" date="2022-01" db="EMBL/GenBank/DDBJ databases">
        <authorList>
            <person name="King R."/>
        </authorList>
    </citation>
    <scope>NUCLEOTIDE SEQUENCE</scope>
</reference>
<evidence type="ECO:0000313" key="9">
    <source>
        <dbReference type="Proteomes" id="UP001153737"/>
    </source>
</evidence>
<evidence type="ECO:0000256" key="5">
    <source>
        <dbReference type="SAM" id="Coils"/>
    </source>
</evidence>
<dbReference type="EMBL" id="OU896722">
    <property type="protein sequence ID" value="CAG9817660.1"/>
    <property type="molecule type" value="Genomic_DNA"/>
</dbReference>
<dbReference type="PANTHER" id="PTHR46253">
    <property type="entry name" value="TGF-BETA-ACTIVATED KINASE 1 AND MAP3K7-BINDING PROTEIN TAB"/>
    <property type="match status" value="1"/>
</dbReference>
<feature type="compositionally biased region" description="Polar residues" evidence="6">
    <location>
        <begin position="317"/>
        <end position="328"/>
    </location>
</feature>
<feature type="compositionally biased region" description="Basic and acidic residues" evidence="6">
    <location>
        <begin position="106"/>
        <end position="136"/>
    </location>
</feature>
<feature type="compositionally biased region" description="Basic and acidic residues" evidence="6">
    <location>
        <begin position="275"/>
        <end position="300"/>
    </location>
</feature>
<proteinExistence type="predicted"/>
<dbReference type="SUPFAM" id="SSF90209">
    <property type="entry name" value="Ran binding protein zinc finger-like"/>
    <property type="match status" value="1"/>
</dbReference>
<dbReference type="AlphaFoldDB" id="A0A9N9SGQ0"/>